<keyword evidence="9" id="KW-0816">Tricarboxylic acid cycle</keyword>
<evidence type="ECO:0000256" key="3">
    <source>
        <dbReference type="ARBA" id="ARBA00023002"/>
    </source>
</evidence>
<dbReference type="NCBIfam" id="TIGR01758">
    <property type="entry name" value="MDH_euk_cyt"/>
    <property type="match status" value="1"/>
</dbReference>
<dbReference type="InterPro" id="IPR011274">
    <property type="entry name" value="Malate_DH_NAD-dep_euk"/>
</dbReference>
<dbReference type="Gene3D" id="3.40.50.720">
    <property type="entry name" value="NAD(P)-binding Rossmann-like Domain"/>
    <property type="match status" value="1"/>
</dbReference>
<evidence type="ECO:0000313" key="12">
    <source>
        <dbReference type="EMBL" id="CCC53741.1"/>
    </source>
</evidence>
<gene>
    <name evidence="12" type="ORF">TVY486_1112250</name>
</gene>
<evidence type="ECO:0000259" key="10">
    <source>
        <dbReference type="Pfam" id="PF00056"/>
    </source>
</evidence>
<proteinExistence type="inferred from homology"/>
<evidence type="ECO:0000256" key="5">
    <source>
        <dbReference type="PIRSR" id="PIRSR000102-1"/>
    </source>
</evidence>
<dbReference type="InterPro" id="IPR015955">
    <property type="entry name" value="Lactate_DH/Glyco_Ohase_4_C"/>
</dbReference>
<feature type="binding site" evidence="7">
    <location>
        <begin position="128"/>
        <end position="130"/>
    </location>
    <ligand>
        <name>NAD(+)</name>
        <dbReference type="ChEBI" id="CHEBI:57540"/>
    </ligand>
</feature>
<dbReference type="OMA" id="HTWVNGT"/>
<evidence type="ECO:0000259" key="11">
    <source>
        <dbReference type="Pfam" id="PF02866"/>
    </source>
</evidence>
<evidence type="ECO:0000256" key="7">
    <source>
        <dbReference type="PIRSR" id="PIRSR000102-3"/>
    </source>
</evidence>
<comment type="catalytic activity">
    <reaction evidence="9">
        <text>(S)-malate + NAD(+) = oxaloacetate + NADH + H(+)</text>
        <dbReference type="Rhea" id="RHEA:21432"/>
        <dbReference type="ChEBI" id="CHEBI:15378"/>
        <dbReference type="ChEBI" id="CHEBI:15589"/>
        <dbReference type="ChEBI" id="CHEBI:16452"/>
        <dbReference type="ChEBI" id="CHEBI:57540"/>
        <dbReference type="ChEBI" id="CHEBI:57945"/>
        <dbReference type="EC" id="1.1.1.37"/>
    </reaction>
</comment>
<dbReference type="GO" id="GO:0006108">
    <property type="term" value="P:malate metabolic process"/>
    <property type="evidence" value="ECO:0007669"/>
    <property type="project" value="InterPro"/>
</dbReference>
<dbReference type="NCBIfam" id="TIGR01759">
    <property type="entry name" value="MalateDH-SF1"/>
    <property type="match status" value="1"/>
</dbReference>
<feature type="binding site" evidence="7">
    <location>
        <begin position="10"/>
        <end position="16"/>
    </location>
    <ligand>
        <name>NAD(+)</name>
        <dbReference type="ChEBI" id="CHEBI:57540"/>
    </ligand>
</feature>
<keyword evidence="4 7" id="KW-0520">NAD</keyword>
<dbReference type="PROSITE" id="PS00068">
    <property type="entry name" value="MDH"/>
    <property type="match status" value="1"/>
</dbReference>
<dbReference type="GO" id="GO:0030060">
    <property type="term" value="F:L-malate dehydrogenase (NAD+) activity"/>
    <property type="evidence" value="ECO:0007669"/>
    <property type="project" value="UniProtKB-EC"/>
</dbReference>
<accession>G0UD31</accession>
<dbReference type="EC" id="1.1.1.37" evidence="2 9"/>
<feature type="binding site" evidence="6">
    <location>
        <position position="97"/>
    </location>
    <ligand>
        <name>substrate</name>
    </ligand>
</feature>
<dbReference type="NCBIfam" id="NF003916">
    <property type="entry name" value="PRK05442.1"/>
    <property type="match status" value="1"/>
</dbReference>
<dbReference type="InterPro" id="IPR036291">
    <property type="entry name" value="NAD(P)-bd_dom_sf"/>
</dbReference>
<dbReference type="EMBL" id="HE573027">
    <property type="protein sequence ID" value="CCC53741.1"/>
    <property type="molecule type" value="Genomic_DNA"/>
</dbReference>
<keyword evidence="3 8" id="KW-0560">Oxidoreductase</keyword>
<dbReference type="PANTHER" id="PTHR23382">
    <property type="entry name" value="MALATE DEHYDROGENASE"/>
    <property type="match status" value="1"/>
</dbReference>
<dbReference type="GO" id="GO:0006099">
    <property type="term" value="P:tricarboxylic acid cycle"/>
    <property type="evidence" value="ECO:0007669"/>
    <property type="project" value="UniProtKB-KW"/>
</dbReference>
<feature type="binding site" evidence="6">
    <location>
        <position position="130"/>
    </location>
    <ligand>
        <name>substrate</name>
    </ligand>
</feature>
<evidence type="ECO:0000256" key="1">
    <source>
        <dbReference type="ARBA" id="ARBA00009613"/>
    </source>
</evidence>
<dbReference type="FunFam" id="3.90.110.10:FF:000002">
    <property type="entry name" value="Malate dehydrogenase"/>
    <property type="match status" value="1"/>
</dbReference>
<dbReference type="InterPro" id="IPR010945">
    <property type="entry name" value="Malate_DH_type2"/>
</dbReference>
<evidence type="ECO:0000256" key="6">
    <source>
        <dbReference type="PIRSR" id="PIRSR000102-2"/>
    </source>
</evidence>
<dbReference type="PIRSF" id="PIRSF000102">
    <property type="entry name" value="Lac_mal_DH"/>
    <property type="match status" value="1"/>
</dbReference>
<dbReference type="Pfam" id="PF00056">
    <property type="entry name" value="Ldh_1_N"/>
    <property type="match status" value="1"/>
</dbReference>
<dbReference type="FunFam" id="3.40.50.720:FF:000010">
    <property type="entry name" value="Malate dehydrogenase"/>
    <property type="match status" value="1"/>
</dbReference>
<feature type="binding site" evidence="6">
    <location>
        <position position="91"/>
    </location>
    <ligand>
        <name>substrate</name>
    </ligand>
</feature>
<reference evidence="12" key="1">
    <citation type="journal article" date="2012" name="Proc. Natl. Acad. Sci. U.S.A.">
        <title>Antigenic diversity is generated by distinct evolutionary mechanisms in African trypanosome species.</title>
        <authorList>
            <person name="Jackson A.P."/>
            <person name="Berry A."/>
            <person name="Aslett M."/>
            <person name="Allison H.C."/>
            <person name="Burton P."/>
            <person name="Vavrova-Anderson J."/>
            <person name="Brown R."/>
            <person name="Browne H."/>
            <person name="Corton N."/>
            <person name="Hauser H."/>
            <person name="Gamble J."/>
            <person name="Gilderthorp R."/>
            <person name="Marcello L."/>
            <person name="McQuillan J."/>
            <person name="Otto T.D."/>
            <person name="Quail M.A."/>
            <person name="Sanders M.J."/>
            <person name="van Tonder A."/>
            <person name="Ginger M.L."/>
            <person name="Field M.C."/>
            <person name="Barry J.D."/>
            <person name="Hertz-Fowler C."/>
            <person name="Berriman M."/>
        </authorList>
    </citation>
    <scope>NUCLEOTIDE SEQUENCE</scope>
    <source>
        <strain evidence="12">Y486</strain>
    </source>
</reference>
<dbReference type="AlphaFoldDB" id="G0UD31"/>
<dbReference type="SUPFAM" id="SSF51735">
    <property type="entry name" value="NAD(P)-binding Rossmann-fold domains"/>
    <property type="match status" value="1"/>
</dbReference>
<dbReference type="InterPro" id="IPR001252">
    <property type="entry name" value="Malate_DH_AS"/>
</dbReference>
<evidence type="ECO:0000256" key="2">
    <source>
        <dbReference type="ARBA" id="ARBA00012995"/>
    </source>
</evidence>
<evidence type="ECO:0000256" key="8">
    <source>
        <dbReference type="RuleBase" id="RU003369"/>
    </source>
</evidence>
<dbReference type="InterPro" id="IPR001557">
    <property type="entry name" value="L-lactate/malate_DH"/>
</dbReference>
<feature type="active site" description="Proton acceptor" evidence="5">
    <location>
        <position position="187"/>
    </location>
</feature>
<dbReference type="Pfam" id="PF02866">
    <property type="entry name" value="Ldh_1_C"/>
    <property type="match status" value="1"/>
</dbReference>
<dbReference type="CDD" id="cd01336">
    <property type="entry name" value="MDH_cytoplasmic_cytosolic"/>
    <property type="match status" value="1"/>
</dbReference>
<feature type="binding site" evidence="7">
    <location>
        <position position="41"/>
    </location>
    <ligand>
        <name>NAD(+)</name>
        <dbReference type="ChEBI" id="CHEBI:57540"/>
    </ligand>
</feature>
<dbReference type="VEuPathDB" id="TriTrypDB:TvY486_1112250"/>
<name>G0UD31_TRYVY</name>
<feature type="binding site" evidence="6">
    <location>
        <position position="162"/>
    </location>
    <ligand>
        <name>substrate</name>
    </ligand>
</feature>
<feature type="binding site" evidence="7">
    <location>
        <position position="104"/>
    </location>
    <ligand>
        <name>NAD(+)</name>
        <dbReference type="ChEBI" id="CHEBI:57540"/>
    </ligand>
</feature>
<feature type="domain" description="Lactate/malate dehydrogenase N-terminal" evidence="10">
    <location>
        <begin position="5"/>
        <end position="145"/>
    </location>
</feature>
<protein>
    <recommendedName>
        <fullName evidence="2 9">Malate dehydrogenase</fullName>
        <ecNumber evidence="2 9">1.1.1.37</ecNumber>
    </recommendedName>
</protein>
<dbReference type="Gene3D" id="3.90.110.10">
    <property type="entry name" value="Lactate dehydrogenase/glycoside hydrolase, family 4, C-terminal"/>
    <property type="match status" value="1"/>
</dbReference>
<dbReference type="InterPro" id="IPR022383">
    <property type="entry name" value="Lactate/malate_DH_C"/>
</dbReference>
<evidence type="ECO:0000256" key="9">
    <source>
        <dbReference type="RuleBase" id="RU003405"/>
    </source>
</evidence>
<dbReference type="SUPFAM" id="SSF56327">
    <property type="entry name" value="LDH C-terminal domain-like"/>
    <property type="match status" value="1"/>
</dbReference>
<sequence length="324" mass="34874">MSCKRVVVTGAAGQIGYSLLPLIASGRMLGEDQHVQLQLLDITPSQKALEGVRAELHDCAFPLLDNVIITDDPKVAFDRADVAIFCGAFPRKPGMERKDLLQTNAKIFSEQGRVLGEVASPGCKVCVVGNPANTNALVLLRASQGKINPKNVTALTRLDHNRATALVAQRARSRVDTVKNCVIWGNHSGTQVPDLNNATVGGIAAREALKDDAFIDNDFMKRVQERGAEIMNLRGLSSALSAAKAITDHVRDWLLGTPVGTFVSMAVLSDGNPYGIPNGLIFSFPVTCSEGEWRIVEGLTITPKVAEHIKTTTAELEEERAQAL</sequence>
<dbReference type="InterPro" id="IPR001236">
    <property type="entry name" value="Lactate/malate_DH_N"/>
</dbReference>
<feature type="domain" description="Lactate/malate dehydrogenase C-terminal" evidence="11">
    <location>
        <begin position="156"/>
        <end position="321"/>
    </location>
</feature>
<organism evidence="12">
    <name type="scientific">Trypanosoma vivax (strain Y486)</name>
    <dbReference type="NCBI Taxonomy" id="1055687"/>
    <lineage>
        <taxon>Eukaryota</taxon>
        <taxon>Discoba</taxon>
        <taxon>Euglenozoa</taxon>
        <taxon>Kinetoplastea</taxon>
        <taxon>Metakinetoplastina</taxon>
        <taxon>Trypanosomatida</taxon>
        <taxon>Trypanosomatidae</taxon>
        <taxon>Trypanosoma</taxon>
        <taxon>Duttonella</taxon>
    </lineage>
</organism>
<comment type="similarity">
    <text evidence="1">Belongs to the LDH/MDH superfamily. MDH type 2 family.</text>
</comment>
<evidence type="ECO:0000256" key="4">
    <source>
        <dbReference type="ARBA" id="ARBA00023027"/>
    </source>
</evidence>